<evidence type="ECO:0000313" key="9">
    <source>
        <dbReference type="EMBL" id="KAK3284412.1"/>
    </source>
</evidence>
<dbReference type="PROSITE" id="PS00211">
    <property type="entry name" value="ABC_TRANSPORTER_1"/>
    <property type="match status" value="1"/>
</dbReference>
<dbReference type="GO" id="GO:0015910">
    <property type="term" value="P:long-chain fatty acid import into peroxisome"/>
    <property type="evidence" value="ECO:0007669"/>
    <property type="project" value="TreeGrafter"/>
</dbReference>
<dbReference type="GO" id="GO:0007031">
    <property type="term" value="P:peroxisome organization"/>
    <property type="evidence" value="ECO:0007669"/>
    <property type="project" value="TreeGrafter"/>
</dbReference>
<name>A0AAE0GUJ3_9CHLO</name>
<dbReference type="GO" id="GO:0005778">
    <property type="term" value="C:peroxisomal membrane"/>
    <property type="evidence" value="ECO:0007669"/>
    <property type="project" value="TreeGrafter"/>
</dbReference>
<dbReference type="GO" id="GO:0140359">
    <property type="term" value="F:ABC-type transporter activity"/>
    <property type="evidence" value="ECO:0007669"/>
    <property type="project" value="InterPro"/>
</dbReference>
<dbReference type="Gene3D" id="3.40.50.300">
    <property type="entry name" value="P-loop containing nucleotide triphosphate hydrolases"/>
    <property type="match status" value="1"/>
</dbReference>
<evidence type="ECO:0000256" key="5">
    <source>
        <dbReference type="ARBA" id="ARBA00022840"/>
    </source>
</evidence>
<dbReference type="SMART" id="SM00382">
    <property type="entry name" value="AAA"/>
    <property type="match status" value="1"/>
</dbReference>
<keyword evidence="4" id="KW-0547">Nucleotide-binding</keyword>
<feature type="domain" description="ABC transporter" evidence="8">
    <location>
        <begin position="458"/>
        <end position="675"/>
    </location>
</feature>
<gene>
    <name evidence="9" type="ORF">CYMTET_7938</name>
</gene>
<dbReference type="Proteomes" id="UP001190700">
    <property type="component" value="Unassembled WGS sequence"/>
</dbReference>
<keyword evidence="3" id="KW-0812">Transmembrane</keyword>
<dbReference type="InterPro" id="IPR011527">
    <property type="entry name" value="ABC1_TM_dom"/>
</dbReference>
<keyword evidence="10" id="KW-1185">Reference proteome</keyword>
<keyword evidence="7" id="KW-0472">Membrane</keyword>
<dbReference type="InterPro" id="IPR050835">
    <property type="entry name" value="ABC_transporter_sub-D"/>
</dbReference>
<evidence type="ECO:0000256" key="6">
    <source>
        <dbReference type="ARBA" id="ARBA00022989"/>
    </source>
</evidence>
<dbReference type="GO" id="GO:0005324">
    <property type="term" value="F:long-chain fatty acid transmembrane transporter activity"/>
    <property type="evidence" value="ECO:0007669"/>
    <property type="project" value="TreeGrafter"/>
</dbReference>
<dbReference type="InterPro" id="IPR017871">
    <property type="entry name" value="ABC_transporter-like_CS"/>
</dbReference>
<evidence type="ECO:0000256" key="1">
    <source>
        <dbReference type="ARBA" id="ARBA00008575"/>
    </source>
</evidence>
<dbReference type="PANTHER" id="PTHR11384:SF67">
    <property type="entry name" value="ATP-BINDING CASSETTE SUB-FAMILY D MEMBER 1"/>
    <property type="match status" value="1"/>
</dbReference>
<dbReference type="Pfam" id="PF06472">
    <property type="entry name" value="ABC_membrane_2"/>
    <property type="match status" value="1"/>
</dbReference>
<proteinExistence type="inferred from homology"/>
<protein>
    <recommendedName>
        <fullName evidence="8">ABC transporter domain-containing protein</fullName>
    </recommendedName>
</protein>
<dbReference type="InterPro" id="IPR027417">
    <property type="entry name" value="P-loop_NTPase"/>
</dbReference>
<evidence type="ECO:0000256" key="7">
    <source>
        <dbReference type="ARBA" id="ARBA00023136"/>
    </source>
</evidence>
<dbReference type="GO" id="GO:0006635">
    <property type="term" value="P:fatty acid beta-oxidation"/>
    <property type="evidence" value="ECO:0007669"/>
    <property type="project" value="TreeGrafter"/>
</dbReference>
<organism evidence="9 10">
    <name type="scientific">Cymbomonas tetramitiformis</name>
    <dbReference type="NCBI Taxonomy" id="36881"/>
    <lineage>
        <taxon>Eukaryota</taxon>
        <taxon>Viridiplantae</taxon>
        <taxon>Chlorophyta</taxon>
        <taxon>Pyramimonadophyceae</taxon>
        <taxon>Pyramimonadales</taxon>
        <taxon>Pyramimonadaceae</taxon>
        <taxon>Cymbomonas</taxon>
    </lineage>
</organism>
<sequence>MAISRSDSTSLGLISGLSLAAHAIKSNALDGAGSQWRALKQDKLFCIFLAGSTASFAGLAAREYLQLRAQRAEERRLALLRQGTAAAHDSKTAGKKKKQRVDTGKDFWKQLVFLLRIAVPSASGRGAQLLAAQFFLLVMRTLISVKTAKLSVYYLTTAMSKGSWTHWTRWLSNFAAWTVMGTTVNTGLKYFESLIALEVRDKVTKHAHAKYLGNSNKFYRAALMQRGALDNVDQRIVADIEAWSANVAQLYGHSFKPILEFSMSLYEASKELGYARPVALFATQTLFTIFMRTAVPSLGAMVVKEQALEGSFRHAHSRLVGHAEEVAFLQGAPTERKILDENLKTLTGAKGWHNLMRARNSIAEQFAKFQGIFIGGVFVHIPFLVRNNLGEAERIASFRSTEELMLKCGSNFVELILLGKSLNELSGYTQRIHELLTALEDCSGERERAGAGAQEGGSRAQQIVFTGLCVDTPEPDGTSRTLLKDLDLQMVAGKNVLVTGPNGCGKTSLFRVLAGLWPPAAGTVLCPQSELMWLPQRPYLVMGTLRDQVAYPMLLGYSKLHDRAILECLEMVGLTKLVEADVGLDLTQMEWNDVLSGGERQRIGFARLYFHKPLFAVLDEATSAINPDEEHRLYEKVQSLGTTVFSIAHRLELRKFHQWELRIEGDGSGKWELEPL</sequence>
<keyword evidence="6" id="KW-1133">Transmembrane helix</keyword>
<keyword evidence="5" id="KW-0067">ATP-binding</keyword>
<dbReference type="CDD" id="cd03223">
    <property type="entry name" value="ABCD_peroxisomal_ALDP"/>
    <property type="match status" value="1"/>
</dbReference>
<comment type="caution">
    <text evidence="9">The sequence shown here is derived from an EMBL/GenBank/DDBJ whole genome shotgun (WGS) entry which is preliminary data.</text>
</comment>
<keyword evidence="2" id="KW-0813">Transport</keyword>
<dbReference type="Pfam" id="PF00005">
    <property type="entry name" value="ABC_tran"/>
    <property type="match status" value="1"/>
</dbReference>
<dbReference type="SUPFAM" id="SSF52540">
    <property type="entry name" value="P-loop containing nucleoside triphosphate hydrolases"/>
    <property type="match status" value="1"/>
</dbReference>
<accession>A0AAE0GUJ3</accession>
<evidence type="ECO:0000256" key="2">
    <source>
        <dbReference type="ARBA" id="ARBA00022448"/>
    </source>
</evidence>
<dbReference type="GO" id="GO:0042760">
    <property type="term" value="P:very long-chain fatty acid catabolic process"/>
    <property type="evidence" value="ECO:0007669"/>
    <property type="project" value="TreeGrafter"/>
</dbReference>
<dbReference type="GO" id="GO:0005524">
    <property type="term" value="F:ATP binding"/>
    <property type="evidence" value="ECO:0007669"/>
    <property type="project" value="UniProtKB-KW"/>
</dbReference>
<evidence type="ECO:0000259" key="8">
    <source>
        <dbReference type="PROSITE" id="PS50893"/>
    </source>
</evidence>
<dbReference type="EMBL" id="LGRX02002289">
    <property type="protein sequence ID" value="KAK3284412.1"/>
    <property type="molecule type" value="Genomic_DNA"/>
</dbReference>
<reference evidence="9 10" key="1">
    <citation type="journal article" date="2015" name="Genome Biol. Evol.">
        <title>Comparative Genomics of a Bacterivorous Green Alga Reveals Evolutionary Causalities and Consequences of Phago-Mixotrophic Mode of Nutrition.</title>
        <authorList>
            <person name="Burns J.A."/>
            <person name="Paasch A."/>
            <person name="Narechania A."/>
            <person name="Kim E."/>
        </authorList>
    </citation>
    <scope>NUCLEOTIDE SEQUENCE [LARGE SCALE GENOMIC DNA]</scope>
    <source>
        <strain evidence="9 10">PLY_AMNH</strain>
    </source>
</reference>
<evidence type="ECO:0000313" key="10">
    <source>
        <dbReference type="Proteomes" id="UP001190700"/>
    </source>
</evidence>
<evidence type="ECO:0000256" key="4">
    <source>
        <dbReference type="ARBA" id="ARBA00022741"/>
    </source>
</evidence>
<dbReference type="AlphaFoldDB" id="A0AAE0GUJ3"/>
<dbReference type="GO" id="GO:0016887">
    <property type="term" value="F:ATP hydrolysis activity"/>
    <property type="evidence" value="ECO:0007669"/>
    <property type="project" value="InterPro"/>
</dbReference>
<evidence type="ECO:0000256" key="3">
    <source>
        <dbReference type="ARBA" id="ARBA00022692"/>
    </source>
</evidence>
<dbReference type="PANTHER" id="PTHR11384">
    <property type="entry name" value="ATP-BINDING CASSETTE, SUB-FAMILY D MEMBER"/>
    <property type="match status" value="1"/>
</dbReference>
<dbReference type="InterPro" id="IPR003593">
    <property type="entry name" value="AAA+_ATPase"/>
</dbReference>
<dbReference type="PROSITE" id="PS50893">
    <property type="entry name" value="ABC_TRANSPORTER_2"/>
    <property type="match status" value="1"/>
</dbReference>
<dbReference type="InterPro" id="IPR003439">
    <property type="entry name" value="ABC_transporter-like_ATP-bd"/>
</dbReference>
<comment type="similarity">
    <text evidence="1">Belongs to the ABC transporter superfamily. ABCD family. Peroxisomal fatty acyl CoA transporter (TC 3.A.1.203) subfamily.</text>
</comment>